<proteinExistence type="inferred from homology"/>
<evidence type="ECO:0000313" key="7">
    <source>
        <dbReference type="EMBL" id="KAJ7758106.1"/>
    </source>
</evidence>
<feature type="region of interest" description="Disordered" evidence="5">
    <location>
        <begin position="116"/>
        <end position="149"/>
    </location>
</feature>
<dbReference type="EMBL" id="JARJLG010000056">
    <property type="protein sequence ID" value="KAJ7758106.1"/>
    <property type="molecule type" value="Genomic_DNA"/>
</dbReference>
<dbReference type="AlphaFoldDB" id="A0AAD7J6M5"/>
<dbReference type="PROSITE" id="PS51767">
    <property type="entry name" value="PEPTIDASE_A1"/>
    <property type="match status" value="1"/>
</dbReference>
<accession>A0AAD7J6M5</accession>
<dbReference type="InterPro" id="IPR001969">
    <property type="entry name" value="Aspartic_peptidase_AS"/>
</dbReference>
<evidence type="ECO:0000313" key="8">
    <source>
        <dbReference type="Proteomes" id="UP001215280"/>
    </source>
</evidence>
<keyword evidence="4" id="KW-0378">Hydrolase</keyword>
<dbReference type="PROSITE" id="PS51257">
    <property type="entry name" value="PROKAR_LIPOPROTEIN"/>
    <property type="match status" value="1"/>
</dbReference>
<sequence>MRLHEVVGLPFDTVIPLSICSLPMTPVMVMIACGESTGLCCGREAYIRRQPDPRHHLFHSPYTFNQIHFTFMPHFIIKALPFKTRIAHGAKNILVADQARARKFLQGIHPHGPAVFHQKSKAHHHHHHHRKPHHAGGAEDTTGGVDASTSSIDVTDSAVTYTMSVGVGSPATDYTLLIDTGSSNTWVGADKAYTPTSTSTDTRNTVNVSYGSGSFSGTEYTDEVTLGTGLVIQNQSIGVASTATGFSGVDGIIGIGPVDLTTSTVSNTTTVPTVTDNLFTQGTIPVESIAISYVPSTSASAVNGELTFGGTDSTKFTGDITYVPITTTSPASQYWGIDQTVTYGTDNTILSLTAGIVDTGTTLLMLATDAFQAYQDATGATTDSTTGLLTVTEEQFNNMESLFFQIGDQTLELTPNAQIWPRSLNSTLGGKAGQIYLITADLGSDSGSGLDFIDGFGFLQRFYAVFDSTNSQIGFATTEFTDATTN</sequence>
<dbReference type="CDD" id="cd05471">
    <property type="entry name" value="pepsin_like"/>
    <property type="match status" value="1"/>
</dbReference>
<dbReference type="PROSITE" id="PS00141">
    <property type="entry name" value="ASP_PROTEASE"/>
    <property type="match status" value="2"/>
</dbReference>
<feature type="active site" evidence="3">
    <location>
        <position position="179"/>
    </location>
</feature>
<gene>
    <name evidence="7" type="ORF">DFH07DRAFT_818673</name>
</gene>
<dbReference type="Gene3D" id="2.40.70.10">
    <property type="entry name" value="Acid Proteases"/>
    <property type="match status" value="2"/>
</dbReference>
<feature type="domain" description="Peptidase A1" evidence="6">
    <location>
        <begin position="161"/>
        <end position="476"/>
    </location>
</feature>
<dbReference type="InterPro" id="IPR021109">
    <property type="entry name" value="Peptidase_aspartic_dom_sf"/>
</dbReference>
<protein>
    <submittedName>
        <fullName evidence="7">Acid protease</fullName>
    </submittedName>
</protein>
<evidence type="ECO:0000256" key="1">
    <source>
        <dbReference type="ARBA" id="ARBA00007447"/>
    </source>
</evidence>
<dbReference type="InterPro" id="IPR001461">
    <property type="entry name" value="Aspartic_peptidase_A1"/>
</dbReference>
<evidence type="ECO:0000256" key="4">
    <source>
        <dbReference type="RuleBase" id="RU000454"/>
    </source>
</evidence>
<dbReference type="GO" id="GO:0006508">
    <property type="term" value="P:proteolysis"/>
    <property type="evidence" value="ECO:0007669"/>
    <property type="project" value="UniProtKB-KW"/>
</dbReference>
<keyword evidence="4 7" id="KW-0645">Protease</keyword>
<dbReference type="GO" id="GO:0004190">
    <property type="term" value="F:aspartic-type endopeptidase activity"/>
    <property type="evidence" value="ECO:0007669"/>
    <property type="project" value="UniProtKB-KW"/>
</dbReference>
<reference evidence="7" key="1">
    <citation type="submission" date="2023-03" db="EMBL/GenBank/DDBJ databases">
        <title>Massive genome expansion in bonnet fungi (Mycena s.s.) driven by repeated elements and novel gene families across ecological guilds.</title>
        <authorList>
            <consortium name="Lawrence Berkeley National Laboratory"/>
            <person name="Harder C.B."/>
            <person name="Miyauchi S."/>
            <person name="Viragh M."/>
            <person name="Kuo A."/>
            <person name="Thoen E."/>
            <person name="Andreopoulos B."/>
            <person name="Lu D."/>
            <person name="Skrede I."/>
            <person name="Drula E."/>
            <person name="Henrissat B."/>
            <person name="Morin E."/>
            <person name="Kohler A."/>
            <person name="Barry K."/>
            <person name="LaButti K."/>
            <person name="Morin E."/>
            <person name="Salamov A."/>
            <person name="Lipzen A."/>
            <person name="Mereny Z."/>
            <person name="Hegedus B."/>
            <person name="Baldrian P."/>
            <person name="Stursova M."/>
            <person name="Weitz H."/>
            <person name="Taylor A."/>
            <person name="Grigoriev I.V."/>
            <person name="Nagy L.G."/>
            <person name="Martin F."/>
            <person name="Kauserud H."/>
        </authorList>
    </citation>
    <scope>NUCLEOTIDE SEQUENCE</scope>
    <source>
        <strain evidence="7">CBHHK188m</strain>
    </source>
</reference>
<evidence type="ECO:0000259" key="6">
    <source>
        <dbReference type="PROSITE" id="PS51767"/>
    </source>
</evidence>
<comment type="similarity">
    <text evidence="1 4">Belongs to the peptidase A1 family.</text>
</comment>
<feature type="compositionally biased region" description="Basic residues" evidence="5">
    <location>
        <begin position="118"/>
        <end position="134"/>
    </location>
</feature>
<dbReference type="InterPro" id="IPR033121">
    <property type="entry name" value="PEPTIDASE_A1"/>
</dbReference>
<evidence type="ECO:0000256" key="2">
    <source>
        <dbReference type="ARBA" id="ARBA00022750"/>
    </source>
</evidence>
<evidence type="ECO:0000256" key="3">
    <source>
        <dbReference type="PIRSR" id="PIRSR601461-1"/>
    </source>
</evidence>
<dbReference type="PANTHER" id="PTHR47966:SF51">
    <property type="entry name" value="BETA-SITE APP-CLEAVING ENZYME, ISOFORM A-RELATED"/>
    <property type="match status" value="1"/>
</dbReference>
<keyword evidence="2 4" id="KW-0064">Aspartyl protease</keyword>
<name>A0AAD7J6M5_9AGAR</name>
<dbReference type="PANTHER" id="PTHR47966">
    <property type="entry name" value="BETA-SITE APP-CLEAVING ENZYME, ISOFORM A-RELATED"/>
    <property type="match status" value="1"/>
</dbReference>
<organism evidence="7 8">
    <name type="scientific">Mycena maculata</name>
    <dbReference type="NCBI Taxonomy" id="230809"/>
    <lineage>
        <taxon>Eukaryota</taxon>
        <taxon>Fungi</taxon>
        <taxon>Dikarya</taxon>
        <taxon>Basidiomycota</taxon>
        <taxon>Agaricomycotina</taxon>
        <taxon>Agaricomycetes</taxon>
        <taxon>Agaricomycetidae</taxon>
        <taxon>Agaricales</taxon>
        <taxon>Marasmiineae</taxon>
        <taxon>Mycenaceae</taxon>
        <taxon>Mycena</taxon>
    </lineage>
</organism>
<dbReference type="Pfam" id="PF00026">
    <property type="entry name" value="Asp"/>
    <property type="match status" value="1"/>
</dbReference>
<comment type="caution">
    <text evidence="7">The sequence shown here is derived from an EMBL/GenBank/DDBJ whole genome shotgun (WGS) entry which is preliminary data.</text>
</comment>
<dbReference type="Proteomes" id="UP001215280">
    <property type="component" value="Unassembled WGS sequence"/>
</dbReference>
<evidence type="ECO:0000256" key="5">
    <source>
        <dbReference type="SAM" id="MobiDB-lite"/>
    </source>
</evidence>
<dbReference type="SUPFAM" id="SSF50630">
    <property type="entry name" value="Acid proteases"/>
    <property type="match status" value="1"/>
</dbReference>
<keyword evidence="8" id="KW-1185">Reference proteome</keyword>
<dbReference type="PRINTS" id="PR00792">
    <property type="entry name" value="PEPSIN"/>
</dbReference>
<dbReference type="InterPro" id="IPR034164">
    <property type="entry name" value="Pepsin-like_dom"/>
</dbReference>
<feature type="active site" evidence="3">
    <location>
        <position position="358"/>
    </location>
</feature>